<comment type="caution">
    <text evidence="2">The sequence shown here is derived from an EMBL/GenBank/DDBJ whole genome shotgun (WGS) entry which is preliminary data.</text>
</comment>
<dbReference type="RefSeq" id="WP_115362585.1">
    <property type="nucleotide sequence ID" value="NZ_QDKL01000003.1"/>
</dbReference>
<dbReference type="Proteomes" id="UP000443582">
    <property type="component" value="Unassembled WGS sequence"/>
</dbReference>
<feature type="chain" id="PRO_5045345146" description="Chalcone isomerase domain-containing protein" evidence="1">
    <location>
        <begin position="19"/>
        <end position="197"/>
    </location>
</feature>
<protein>
    <recommendedName>
        <fullName evidence="4">Chalcone isomerase domain-containing protein</fullName>
    </recommendedName>
</protein>
<feature type="signal peptide" evidence="1">
    <location>
        <begin position="1"/>
        <end position="18"/>
    </location>
</feature>
<sequence>MKTLVAVFAIFLAFGTQAADYSVNFKQLSTYSNDYKIAKIKEARFQVMATSKGGILRYCYKDYESNFPYAPQKNPYYLSQNLTFETQETTIKFAKLIPLFNKFKDELQSDLKLGCSTDVYLSGLVVSELEDGTEAHSDFTVYFKDNKVVMAASSYQVELKASETLVIDLIPTVFYGKNWQKRWADLDPAVGNPQSNY</sequence>
<evidence type="ECO:0000313" key="3">
    <source>
        <dbReference type="Proteomes" id="UP000443582"/>
    </source>
</evidence>
<reference evidence="3" key="1">
    <citation type="journal article" date="2019" name="Int. J. Syst. Evol. Microbiol.">
        <title>Halobacteriovorax valvorus sp. nov., a novel prokaryotic predator isolated from coastal seawater of China.</title>
        <authorList>
            <person name="Chen M.-X."/>
        </authorList>
    </citation>
    <scope>NUCLEOTIDE SEQUENCE [LARGE SCALE GENOMIC DNA]</scope>
    <source>
        <strain evidence="3">BL9</strain>
    </source>
</reference>
<keyword evidence="1" id="KW-0732">Signal</keyword>
<keyword evidence="3" id="KW-1185">Reference proteome</keyword>
<evidence type="ECO:0008006" key="4">
    <source>
        <dbReference type="Google" id="ProtNLM"/>
    </source>
</evidence>
<organism evidence="2 3">
    <name type="scientific">Halobacteriovorax vibrionivorans</name>
    <dbReference type="NCBI Taxonomy" id="2152716"/>
    <lineage>
        <taxon>Bacteria</taxon>
        <taxon>Pseudomonadati</taxon>
        <taxon>Bdellovibrionota</taxon>
        <taxon>Bacteriovoracia</taxon>
        <taxon>Bacteriovoracales</taxon>
        <taxon>Halobacteriovoraceae</taxon>
        <taxon>Halobacteriovorax</taxon>
    </lineage>
</organism>
<name>A0ABY0ICB2_9BACT</name>
<evidence type="ECO:0000256" key="1">
    <source>
        <dbReference type="SAM" id="SignalP"/>
    </source>
</evidence>
<proteinExistence type="predicted"/>
<dbReference type="EMBL" id="QDKL01000003">
    <property type="protein sequence ID" value="RZF20606.1"/>
    <property type="molecule type" value="Genomic_DNA"/>
</dbReference>
<gene>
    <name evidence="2" type="ORF">DAY19_11515</name>
</gene>
<accession>A0ABY0ICB2</accession>
<evidence type="ECO:0000313" key="2">
    <source>
        <dbReference type="EMBL" id="RZF20606.1"/>
    </source>
</evidence>